<evidence type="ECO:0000256" key="5">
    <source>
        <dbReference type="SAM" id="MobiDB-lite"/>
    </source>
</evidence>
<organism evidence="8 9">
    <name type="scientific">Herpetosiphon geysericola</name>
    <dbReference type="NCBI Taxonomy" id="70996"/>
    <lineage>
        <taxon>Bacteria</taxon>
        <taxon>Bacillati</taxon>
        <taxon>Chloroflexota</taxon>
        <taxon>Chloroflexia</taxon>
        <taxon>Herpetosiphonales</taxon>
        <taxon>Herpetosiphonaceae</taxon>
        <taxon>Herpetosiphon</taxon>
    </lineage>
</organism>
<dbReference type="InterPro" id="IPR000064">
    <property type="entry name" value="NLP_P60_dom"/>
</dbReference>
<keyword evidence="3" id="KW-0378">Hydrolase</keyword>
<feature type="domain" description="SH3b" evidence="6">
    <location>
        <begin position="323"/>
        <end position="391"/>
    </location>
</feature>
<keyword evidence="4" id="KW-0788">Thiol protease</keyword>
<feature type="domain" description="SH3b" evidence="6">
    <location>
        <begin position="245"/>
        <end position="308"/>
    </location>
</feature>
<dbReference type="Pfam" id="PF00877">
    <property type="entry name" value="NLPC_P60"/>
    <property type="match status" value="1"/>
</dbReference>
<dbReference type="GO" id="GO:0006508">
    <property type="term" value="P:proteolysis"/>
    <property type="evidence" value="ECO:0007669"/>
    <property type="project" value="UniProtKB-KW"/>
</dbReference>
<reference evidence="8 9" key="1">
    <citation type="submission" date="2015-07" db="EMBL/GenBank/DDBJ databases">
        <title>Whole genome sequence of Herpetosiphon geysericola DSM 7119.</title>
        <authorList>
            <person name="Hemp J."/>
            <person name="Ward L.M."/>
            <person name="Pace L.A."/>
            <person name="Fischer W.W."/>
        </authorList>
    </citation>
    <scope>NUCLEOTIDE SEQUENCE [LARGE SCALE GENOMIC DNA]</scope>
    <source>
        <strain evidence="8 9">DSM 7119</strain>
    </source>
</reference>
<dbReference type="PROSITE" id="PS51781">
    <property type="entry name" value="SH3B"/>
    <property type="match status" value="3"/>
</dbReference>
<dbReference type="STRING" id="70996.SE18_02465"/>
<sequence length="556" mass="59253">MQDAKSSNDLIQEDHDLQDFQQRAVNNENSLLRTTGLRQRVNARSVSALRAVPSYLRKAPRRYLLHLMVLSLLPVGLVVNKNATTPQVDTAILVSASPTAERQVRPALGLMTMTHRNEPAPLTALNDSEATPDPGVGDGPITSPDFDDSLVIPVGRPVNNTPTYPEAVISGDIANLRNGPSTEFDRLDKLDSGTKVKVVARHADWVQVRTEGGQEGWLAADLVDLDQAVIDALPDAPNVPTPPPAKVGKITQDNLNLRDGPGTDYISMKKLGLDSQVSLLARYQGWYQIETGEGTVGWVSAEFLNLEAGVAERIAEAESIPSANPALVGWATDEGVNLRSGPSTKFDSLGKLSKGAELGLLARYKEWVKVETAKGTKGWISQDLVDVSNFVFRRVPFTDNVPSLPAAPAPKKSNPAKPQPAGGGGGGGTASGDVASMAWAYVGYSYRWGGESPSGGFDCSGLTKYLYRQVGVSLPHSAAGQYSSAYGTFIGSMSNLQPGDLLFYAGTAGPGITHVGIYVGDGIMVNAMTPASGVGAVSIYSSYWLNHYYGALRPYR</sequence>
<feature type="compositionally biased region" description="Low complexity" evidence="5">
    <location>
        <begin position="403"/>
        <end position="420"/>
    </location>
</feature>
<evidence type="ECO:0000256" key="1">
    <source>
        <dbReference type="ARBA" id="ARBA00007074"/>
    </source>
</evidence>
<dbReference type="AlphaFoldDB" id="A0A0P6YL07"/>
<name>A0A0P6YL07_9CHLR</name>
<dbReference type="EMBL" id="LGKP01000006">
    <property type="protein sequence ID" value="KPL91310.1"/>
    <property type="molecule type" value="Genomic_DNA"/>
</dbReference>
<gene>
    <name evidence="8" type="ORF">SE18_02465</name>
</gene>
<evidence type="ECO:0000256" key="2">
    <source>
        <dbReference type="ARBA" id="ARBA00022670"/>
    </source>
</evidence>
<dbReference type="RefSeq" id="WP_054532833.1">
    <property type="nucleotide sequence ID" value="NZ_LGKP01000006.1"/>
</dbReference>
<protein>
    <recommendedName>
        <fullName evidence="10">Glycoside hydrolase</fullName>
    </recommendedName>
</protein>
<evidence type="ECO:0000256" key="4">
    <source>
        <dbReference type="ARBA" id="ARBA00022807"/>
    </source>
</evidence>
<dbReference type="PANTHER" id="PTHR34408">
    <property type="entry name" value="FAMILY PROTEIN, PUTATIVE-RELATED"/>
    <property type="match status" value="1"/>
</dbReference>
<accession>A0A0P6YL07</accession>
<dbReference type="Pfam" id="PF08239">
    <property type="entry name" value="SH3_3"/>
    <property type="match status" value="3"/>
</dbReference>
<dbReference type="InterPro" id="IPR003646">
    <property type="entry name" value="SH3-like_bac-type"/>
</dbReference>
<keyword evidence="9" id="KW-1185">Reference proteome</keyword>
<evidence type="ECO:0008006" key="10">
    <source>
        <dbReference type="Google" id="ProtNLM"/>
    </source>
</evidence>
<feature type="domain" description="SH3b" evidence="6">
    <location>
        <begin position="164"/>
        <end position="226"/>
    </location>
</feature>
<dbReference type="Gene3D" id="3.90.1720.10">
    <property type="entry name" value="endopeptidase domain like (from Nostoc punctiforme)"/>
    <property type="match status" value="1"/>
</dbReference>
<feature type="region of interest" description="Disordered" evidence="5">
    <location>
        <begin position="403"/>
        <end position="429"/>
    </location>
</feature>
<dbReference type="PROSITE" id="PS51935">
    <property type="entry name" value="NLPC_P60"/>
    <property type="match status" value="1"/>
</dbReference>
<evidence type="ECO:0000256" key="3">
    <source>
        <dbReference type="ARBA" id="ARBA00022801"/>
    </source>
</evidence>
<comment type="similarity">
    <text evidence="1">Belongs to the peptidase C40 family.</text>
</comment>
<dbReference type="SUPFAM" id="SSF54001">
    <property type="entry name" value="Cysteine proteinases"/>
    <property type="match status" value="1"/>
</dbReference>
<evidence type="ECO:0000313" key="9">
    <source>
        <dbReference type="Proteomes" id="UP000050277"/>
    </source>
</evidence>
<dbReference type="GO" id="GO:0008234">
    <property type="term" value="F:cysteine-type peptidase activity"/>
    <property type="evidence" value="ECO:0007669"/>
    <property type="project" value="UniProtKB-KW"/>
</dbReference>
<comment type="caution">
    <text evidence="8">The sequence shown here is derived from an EMBL/GenBank/DDBJ whole genome shotgun (WGS) entry which is preliminary data.</text>
</comment>
<dbReference type="SMART" id="SM00287">
    <property type="entry name" value="SH3b"/>
    <property type="match status" value="3"/>
</dbReference>
<dbReference type="InterPro" id="IPR052354">
    <property type="entry name" value="Cell_Wall_Dynamics_Protein"/>
</dbReference>
<dbReference type="Proteomes" id="UP000050277">
    <property type="component" value="Unassembled WGS sequence"/>
</dbReference>
<dbReference type="OrthoDB" id="9808890at2"/>
<dbReference type="InterPro" id="IPR038765">
    <property type="entry name" value="Papain-like_cys_pep_sf"/>
</dbReference>
<proteinExistence type="inferred from homology"/>
<keyword evidence="2" id="KW-0645">Protease</keyword>
<dbReference type="Gene3D" id="2.30.30.40">
    <property type="entry name" value="SH3 Domains"/>
    <property type="match status" value="3"/>
</dbReference>
<feature type="domain" description="NlpC/P60" evidence="7">
    <location>
        <begin position="428"/>
        <end position="555"/>
    </location>
</feature>
<dbReference type="PANTHER" id="PTHR34408:SF1">
    <property type="entry name" value="GLYCOSYL HYDROLASE FAMILY 19 DOMAIN-CONTAINING PROTEIN HI_1415"/>
    <property type="match status" value="1"/>
</dbReference>
<evidence type="ECO:0000259" key="6">
    <source>
        <dbReference type="PROSITE" id="PS51781"/>
    </source>
</evidence>
<evidence type="ECO:0000313" key="8">
    <source>
        <dbReference type="EMBL" id="KPL91310.1"/>
    </source>
</evidence>
<evidence type="ECO:0000259" key="7">
    <source>
        <dbReference type="PROSITE" id="PS51935"/>
    </source>
</evidence>